<keyword evidence="1" id="KW-0175">Coiled coil</keyword>
<dbReference type="OrthoDB" id="3684136at2759"/>
<feature type="compositionally biased region" description="Low complexity" evidence="2">
    <location>
        <begin position="21"/>
        <end position="30"/>
    </location>
</feature>
<keyword evidence="4" id="KW-1185">Reference proteome</keyword>
<accession>A0A9P4HKL8</accession>
<reference evidence="3" key="1">
    <citation type="journal article" date="2020" name="Stud. Mycol.">
        <title>101 Dothideomycetes genomes: a test case for predicting lifestyles and emergence of pathogens.</title>
        <authorList>
            <person name="Haridas S."/>
            <person name="Albert R."/>
            <person name="Binder M."/>
            <person name="Bloem J."/>
            <person name="Labutti K."/>
            <person name="Salamov A."/>
            <person name="Andreopoulos B."/>
            <person name="Baker S."/>
            <person name="Barry K."/>
            <person name="Bills G."/>
            <person name="Bluhm B."/>
            <person name="Cannon C."/>
            <person name="Castanera R."/>
            <person name="Culley D."/>
            <person name="Daum C."/>
            <person name="Ezra D."/>
            <person name="Gonzalez J."/>
            <person name="Henrissat B."/>
            <person name="Kuo A."/>
            <person name="Liang C."/>
            <person name="Lipzen A."/>
            <person name="Lutzoni F."/>
            <person name="Magnuson J."/>
            <person name="Mondo S."/>
            <person name="Nolan M."/>
            <person name="Ohm R."/>
            <person name="Pangilinan J."/>
            <person name="Park H.-J."/>
            <person name="Ramirez L."/>
            <person name="Alfaro M."/>
            <person name="Sun H."/>
            <person name="Tritt A."/>
            <person name="Yoshinaga Y."/>
            <person name="Zwiers L.-H."/>
            <person name="Turgeon B."/>
            <person name="Goodwin S."/>
            <person name="Spatafora J."/>
            <person name="Crous P."/>
            <person name="Grigoriev I."/>
        </authorList>
    </citation>
    <scope>NUCLEOTIDE SEQUENCE</scope>
    <source>
        <strain evidence="3">CBS 110217</strain>
    </source>
</reference>
<evidence type="ECO:0000313" key="4">
    <source>
        <dbReference type="Proteomes" id="UP000799777"/>
    </source>
</evidence>
<dbReference type="EMBL" id="ML978156">
    <property type="protein sequence ID" value="KAF2035757.1"/>
    <property type="molecule type" value="Genomic_DNA"/>
</dbReference>
<feature type="compositionally biased region" description="Low complexity" evidence="2">
    <location>
        <begin position="439"/>
        <end position="451"/>
    </location>
</feature>
<comment type="caution">
    <text evidence="3">The sequence shown here is derived from an EMBL/GenBank/DDBJ whole genome shotgun (WGS) entry which is preliminary data.</text>
</comment>
<evidence type="ECO:0000313" key="3">
    <source>
        <dbReference type="EMBL" id="KAF2035757.1"/>
    </source>
</evidence>
<feature type="compositionally biased region" description="Basic residues" evidence="2">
    <location>
        <begin position="1"/>
        <end position="20"/>
    </location>
</feature>
<dbReference type="Proteomes" id="UP000799777">
    <property type="component" value="Unassembled WGS sequence"/>
</dbReference>
<feature type="region of interest" description="Disordered" evidence="2">
    <location>
        <begin position="1"/>
        <end position="72"/>
    </location>
</feature>
<feature type="compositionally biased region" description="Basic and acidic residues" evidence="2">
    <location>
        <begin position="31"/>
        <end position="42"/>
    </location>
</feature>
<dbReference type="AlphaFoldDB" id="A0A9P4HKL8"/>
<feature type="region of interest" description="Disordered" evidence="2">
    <location>
        <begin position="357"/>
        <end position="457"/>
    </location>
</feature>
<sequence>MPAFLRRLKRSLQSRSRRSTRASSPLASPPRAEHLRTEKDNASDEDGFDSTGSLPPLPVIKDRGPPTANRYSNADIFWNSTMIEADDDEKLKRSTPKSRNLNRRFTDRSNTLELGPVGGAHPRSHLSQASKKVDSASISQTATPKRKVDNNRGLERLHRSLSYGRERTDNDLTVMAVRIPDYARRFDAPTPRIERLSESLSPRTQQWDEFMDFPFENSKHIYAAAPDPPLPVAEQTASLSGLTVISDEKNPPDLAHDHHVGETISRVDSGSSAALTWNLALNQILGHEAVDPAVEETIRERIRSSRDMSGSDQGEPLLASITEAGLVPNFSYPVAAAAYYDRLAGDQTQTPAILVNGVESKKSMDSNTNQGRSPSKTDHSTTPEQPWHLEALPNGISSSGSSTITDSLYRPPTIPKVNGPSTTKQEGIRDTLPNKHSSRSSSAPSSGSSLRPPSPTWTHLVPTHVRALLTQVLTPSELSLCNAIMKTSSVFSTPPTTPGDSTTPSPHAPQTAPNTSTKTPHTPNVAARPDPQTPALIRLAQKLHTLLHHLQDRTTYLEASLLPILGNALENKTLTIDVLSIEIQHLGEQVQEMKSVVDYGNRVLSGCWVRENEVWRTVGVMRECRERKGRGLFRRLTGRKSKLAEGAVSSTREGAGERSSIGVTRQMLTDREVDALMLMAQQNVQILREDVDEMVERVERCRGKVRAFEGVECEEGSWRDV</sequence>
<feature type="compositionally biased region" description="Polar residues" evidence="2">
    <location>
        <begin position="365"/>
        <end position="374"/>
    </location>
</feature>
<protein>
    <submittedName>
        <fullName evidence="3">Uncharacterized protein</fullName>
    </submittedName>
</protein>
<name>A0A9P4HKL8_9PLEO</name>
<feature type="region of interest" description="Disordered" evidence="2">
    <location>
        <begin position="490"/>
        <end position="530"/>
    </location>
</feature>
<organism evidence="3 4">
    <name type="scientific">Setomelanomma holmii</name>
    <dbReference type="NCBI Taxonomy" id="210430"/>
    <lineage>
        <taxon>Eukaryota</taxon>
        <taxon>Fungi</taxon>
        <taxon>Dikarya</taxon>
        <taxon>Ascomycota</taxon>
        <taxon>Pezizomycotina</taxon>
        <taxon>Dothideomycetes</taxon>
        <taxon>Pleosporomycetidae</taxon>
        <taxon>Pleosporales</taxon>
        <taxon>Pleosporineae</taxon>
        <taxon>Phaeosphaeriaceae</taxon>
        <taxon>Setomelanomma</taxon>
    </lineage>
</organism>
<feature type="compositionally biased region" description="Low complexity" evidence="2">
    <location>
        <begin position="395"/>
        <end position="405"/>
    </location>
</feature>
<gene>
    <name evidence="3" type="ORF">EK21DRAFT_106602</name>
</gene>
<feature type="compositionally biased region" description="Polar residues" evidence="2">
    <location>
        <begin position="511"/>
        <end position="522"/>
    </location>
</feature>
<feature type="compositionally biased region" description="Polar residues" evidence="2">
    <location>
        <begin position="125"/>
        <end position="143"/>
    </location>
</feature>
<feature type="compositionally biased region" description="Basic residues" evidence="2">
    <location>
        <begin position="93"/>
        <end position="102"/>
    </location>
</feature>
<feature type="coiled-coil region" evidence="1">
    <location>
        <begin position="677"/>
        <end position="704"/>
    </location>
</feature>
<feature type="region of interest" description="Disordered" evidence="2">
    <location>
        <begin position="87"/>
        <end position="148"/>
    </location>
</feature>
<proteinExistence type="predicted"/>
<evidence type="ECO:0000256" key="2">
    <source>
        <dbReference type="SAM" id="MobiDB-lite"/>
    </source>
</evidence>
<evidence type="ECO:0000256" key="1">
    <source>
        <dbReference type="SAM" id="Coils"/>
    </source>
</evidence>